<dbReference type="Pfam" id="PF04235">
    <property type="entry name" value="DUF418"/>
    <property type="match status" value="1"/>
</dbReference>
<proteinExistence type="predicted"/>
<dbReference type="PANTHER" id="PTHR30590">
    <property type="entry name" value="INNER MEMBRANE PROTEIN"/>
    <property type="match status" value="1"/>
</dbReference>
<feature type="transmembrane region" description="Helical" evidence="1">
    <location>
        <begin position="86"/>
        <end position="107"/>
    </location>
</feature>
<feature type="transmembrane region" description="Helical" evidence="1">
    <location>
        <begin position="301"/>
        <end position="324"/>
    </location>
</feature>
<name>A0ABP7DLI4_9MICC</name>
<evidence type="ECO:0000259" key="2">
    <source>
        <dbReference type="Pfam" id="PF04235"/>
    </source>
</evidence>
<accession>A0ABP7DLI4</accession>
<dbReference type="InterPro" id="IPR052529">
    <property type="entry name" value="Bact_Transport_Assoc"/>
</dbReference>
<dbReference type="PANTHER" id="PTHR30590:SF2">
    <property type="entry name" value="INNER MEMBRANE PROTEIN"/>
    <property type="match status" value="1"/>
</dbReference>
<protein>
    <submittedName>
        <fullName evidence="3">DUF418 domain-containing protein</fullName>
    </submittedName>
</protein>
<feature type="transmembrane region" description="Helical" evidence="1">
    <location>
        <begin position="137"/>
        <end position="161"/>
    </location>
</feature>
<dbReference type="InterPro" id="IPR007349">
    <property type="entry name" value="DUF418"/>
</dbReference>
<reference evidence="4" key="1">
    <citation type="journal article" date="2019" name="Int. J. Syst. Evol. Microbiol.">
        <title>The Global Catalogue of Microorganisms (GCM) 10K type strain sequencing project: providing services to taxonomists for standard genome sequencing and annotation.</title>
        <authorList>
            <consortium name="The Broad Institute Genomics Platform"/>
            <consortium name="The Broad Institute Genome Sequencing Center for Infectious Disease"/>
            <person name="Wu L."/>
            <person name="Ma J."/>
        </authorList>
    </citation>
    <scope>NUCLEOTIDE SEQUENCE [LARGE SCALE GENOMIC DNA]</scope>
    <source>
        <strain evidence="4">JCM 16961</strain>
    </source>
</reference>
<keyword evidence="1" id="KW-0812">Transmembrane</keyword>
<keyword evidence="1" id="KW-1133">Transmembrane helix</keyword>
<evidence type="ECO:0000313" key="4">
    <source>
        <dbReference type="Proteomes" id="UP001501536"/>
    </source>
</evidence>
<feature type="transmembrane region" description="Helical" evidence="1">
    <location>
        <begin position="336"/>
        <end position="357"/>
    </location>
</feature>
<feature type="transmembrane region" description="Helical" evidence="1">
    <location>
        <begin position="267"/>
        <end position="289"/>
    </location>
</feature>
<organism evidence="3 4">
    <name type="scientific">Zhihengliuella alba</name>
    <dbReference type="NCBI Taxonomy" id="547018"/>
    <lineage>
        <taxon>Bacteria</taxon>
        <taxon>Bacillati</taxon>
        <taxon>Actinomycetota</taxon>
        <taxon>Actinomycetes</taxon>
        <taxon>Micrococcales</taxon>
        <taxon>Micrococcaceae</taxon>
        <taxon>Zhihengliuella</taxon>
    </lineage>
</organism>
<feature type="domain" description="DUF418" evidence="2">
    <location>
        <begin position="219"/>
        <end position="377"/>
    </location>
</feature>
<feature type="transmembrane region" description="Helical" evidence="1">
    <location>
        <begin position="197"/>
        <end position="219"/>
    </location>
</feature>
<sequence>MDLDAIRAFALLGIFLVNVQTFADPASLLGVPSPTDAAGTAAHALVAGLFMGKFYILFSFLFGYSFALLWQATARRAAAAGRPDDFAAVAMRRFAGLFVLGLAHGLLLFTGDILLTYALAGMLLLGLRYIGTRPARVTAGIIVGVIGAGMVGIAALMGLALSAPEFESILQGELAGTAELLSQPYAEFLIGMYPSTLASMVFVQGPIAFAAFLIGLSAAKDRWFERLTRRTLVRVALVGAAVGLPGAIATAWAYVGLHPLVGSTAAFGLAALTGPFLTAAYVAALLLLFRSGAGRRVRSALVPAGQMALSNYLGQSVVMVMVYTDYGLDLANRVHPFAALGICAGVFAVQLLLSAVWMRRFARGPVEGLLRALTYWQRPSWRRGAPGSEPGAAADG</sequence>
<feature type="transmembrane region" description="Helical" evidence="1">
    <location>
        <begin position="231"/>
        <end position="255"/>
    </location>
</feature>
<dbReference type="EMBL" id="BAABCJ010000005">
    <property type="protein sequence ID" value="GAA3706523.1"/>
    <property type="molecule type" value="Genomic_DNA"/>
</dbReference>
<feature type="transmembrane region" description="Helical" evidence="1">
    <location>
        <begin position="54"/>
        <end position="74"/>
    </location>
</feature>
<feature type="transmembrane region" description="Helical" evidence="1">
    <location>
        <begin position="113"/>
        <end position="130"/>
    </location>
</feature>
<evidence type="ECO:0000313" key="3">
    <source>
        <dbReference type="EMBL" id="GAA3706523.1"/>
    </source>
</evidence>
<keyword evidence="4" id="KW-1185">Reference proteome</keyword>
<keyword evidence="1" id="KW-0472">Membrane</keyword>
<dbReference type="Proteomes" id="UP001501536">
    <property type="component" value="Unassembled WGS sequence"/>
</dbReference>
<gene>
    <name evidence="3" type="ORF">GCM10022377_20320</name>
</gene>
<evidence type="ECO:0000256" key="1">
    <source>
        <dbReference type="SAM" id="Phobius"/>
    </source>
</evidence>
<comment type="caution">
    <text evidence="3">The sequence shown here is derived from an EMBL/GenBank/DDBJ whole genome shotgun (WGS) entry which is preliminary data.</text>
</comment>